<accession>A0A9W7A4M5</accession>
<keyword evidence="1" id="KW-0732">Signal</keyword>
<proteinExistence type="predicted"/>
<dbReference type="InterPro" id="IPR029058">
    <property type="entry name" value="AB_hydrolase_fold"/>
</dbReference>
<dbReference type="Proteomes" id="UP001162640">
    <property type="component" value="Unassembled WGS sequence"/>
</dbReference>
<sequence length="362" mass="39719">MKIVVLLLPLLLSLLYKFILTHAISSKTSIYQPYPSAEDALKGPEKARVYTRPSDGGLLEYFSVYSTDRNEGRSKTAIVIFHPSWSTGYLPCRYKFSALSNLLSVFSQTDISLICPTHPGFGGSSPTVSDGDGEFVEDVVSLLKSLGFTSVASIGWGMGSTSATRLANFERQDLDVIGVALLQPTEKSNIARHESQNPIEKFFPSLTTILDFISASSLHSKLLSNQTPALQNNHHQALKDLKIHSPDALPLFVTDLKRVLRHSLFSQMTDIISNISLNKLNVPTLNYCWTKTKSSASTSGSSGCHGIAARIEEMTKAYTFDYDSVSEIAVPLETAVYELIKRSKVGEGRWEDGDSLVNSNSI</sequence>
<dbReference type="AlphaFoldDB" id="A0A9W7A4M5"/>
<feature type="chain" id="PRO_5040757626" description="AB hydrolase-1 domain-containing protein" evidence="1">
    <location>
        <begin position="24"/>
        <end position="362"/>
    </location>
</feature>
<gene>
    <name evidence="2" type="ORF">TL16_g03693</name>
</gene>
<evidence type="ECO:0000256" key="1">
    <source>
        <dbReference type="SAM" id="SignalP"/>
    </source>
</evidence>
<dbReference type="SUPFAM" id="SSF53474">
    <property type="entry name" value="alpha/beta-Hydrolases"/>
    <property type="match status" value="1"/>
</dbReference>
<evidence type="ECO:0000313" key="3">
    <source>
        <dbReference type="Proteomes" id="UP001162640"/>
    </source>
</evidence>
<reference evidence="3" key="1">
    <citation type="journal article" date="2023" name="Commun. Biol.">
        <title>Genome analysis of Parmales, the sister group of diatoms, reveals the evolutionary specialization of diatoms from phago-mixotrophs to photoautotrophs.</title>
        <authorList>
            <person name="Ban H."/>
            <person name="Sato S."/>
            <person name="Yoshikawa S."/>
            <person name="Yamada K."/>
            <person name="Nakamura Y."/>
            <person name="Ichinomiya M."/>
            <person name="Sato N."/>
            <person name="Blanc-Mathieu R."/>
            <person name="Endo H."/>
            <person name="Kuwata A."/>
            <person name="Ogata H."/>
        </authorList>
    </citation>
    <scope>NUCLEOTIDE SEQUENCE [LARGE SCALE GENOMIC DNA]</scope>
</reference>
<feature type="signal peptide" evidence="1">
    <location>
        <begin position="1"/>
        <end position="23"/>
    </location>
</feature>
<dbReference type="Gene3D" id="3.40.50.1820">
    <property type="entry name" value="alpha/beta hydrolase"/>
    <property type="match status" value="1"/>
</dbReference>
<organism evidence="2 3">
    <name type="scientific">Triparma laevis f. inornata</name>
    <dbReference type="NCBI Taxonomy" id="1714386"/>
    <lineage>
        <taxon>Eukaryota</taxon>
        <taxon>Sar</taxon>
        <taxon>Stramenopiles</taxon>
        <taxon>Ochrophyta</taxon>
        <taxon>Bolidophyceae</taxon>
        <taxon>Parmales</taxon>
        <taxon>Triparmaceae</taxon>
        <taxon>Triparma</taxon>
    </lineage>
</organism>
<evidence type="ECO:0000313" key="2">
    <source>
        <dbReference type="EMBL" id="GMH63371.1"/>
    </source>
</evidence>
<dbReference type="EMBL" id="BLQM01000099">
    <property type="protein sequence ID" value="GMH63371.1"/>
    <property type="molecule type" value="Genomic_DNA"/>
</dbReference>
<name>A0A9W7A4M5_9STRA</name>
<protein>
    <recommendedName>
        <fullName evidence="4">AB hydrolase-1 domain-containing protein</fullName>
    </recommendedName>
</protein>
<comment type="caution">
    <text evidence="2">The sequence shown here is derived from an EMBL/GenBank/DDBJ whole genome shotgun (WGS) entry which is preliminary data.</text>
</comment>
<evidence type="ECO:0008006" key="4">
    <source>
        <dbReference type="Google" id="ProtNLM"/>
    </source>
</evidence>